<organism evidence="2">
    <name type="scientific">hydrothermal vent metagenome</name>
    <dbReference type="NCBI Taxonomy" id="652676"/>
    <lineage>
        <taxon>unclassified sequences</taxon>
        <taxon>metagenomes</taxon>
        <taxon>ecological metagenomes</taxon>
    </lineage>
</organism>
<accession>A0A1W1BSB5</accession>
<dbReference type="Gene3D" id="3.30.2310.20">
    <property type="entry name" value="RelE-like"/>
    <property type="match status" value="1"/>
</dbReference>
<dbReference type="InterPro" id="IPR007712">
    <property type="entry name" value="RelE/ParE_toxin"/>
</dbReference>
<keyword evidence="1" id="KW-1277">Toxin-antitoxin system</keyword>
<dbReference type="AlphaFoldDB" id="A0A1W1BSB5"/>
<dbReference type="Pfam" id="PF15738">
    <property type="entry name" value="YafQ_toxin"/>
    <property type="match status" value="1"/>
</dbReference>
<dbReference type="EMBL" id="FPHG01000030">
    <property type="protein sequence ID" value="SFV56352.1"/>
    <property type="molecule type" value="Genomic_DNA"/>
</dbReference>
<gene>
    <name evidence="2" type="ORF">MNB_SV-9-128</name>
</gene>
<dbReference type="SUPFAM" id="SSF143011">
    <property type="entry name" value="RelE-like"/>
    <property type="match status" value="1"/>
</dbReference>
<dbReference type="InterPro" id="IPR004386">
    <property type="entry name" value="Toxin_YafQ-like"/>
</dbReference>
<dbReference type="NCBIfam" id="TIGR02385">
    <property type="entry name" value="RelE_StbE"/>
    <property type="match status" value="1"/>
</dbReference>
<evidence type="ECO:0000313" key="2">
    <source>
        <dbReference type="EMBL" id="SFV56352.1"/>
    </source>
</evidence>
<evidence type="ECO:0000256" key="1">
    <source>
        <dbReference type="ARBA" id="ARBA00022649"/>
    </source>
</evidence>
<dbReference type="InterPro" id="IPR035093">
    <property type="entry name" value="RelE/ParE_toxin_dom_sf"/>
</dbReference>
<name>A0A1W1BSB5_9ZZZZ</name>
<protein>
    <submittedName>
        <fullName evidence="2">HigB toxin protein</fullName>
    </submittedName>
</protein>
<reference evidence="2" key="1">
    <citation type="submission" date="2016-10" db="EMBL/GenBank/DDBJ databases">
        <authorList>
            <person name="de Groot N.N."/>
        </authorList>
    </citation>
    <scope>NUCLEOTIDE SEQUENCE</scope>
</reference>
<proteinExistence type="predicted"/>
<sequence length="90" mass="10796">MYQIKETDSFERTSIKFFKKHRDLVPKFKKVIEQLTINPFDTSLKTHKLKGHLNGFYSCSLNYQYRIIITIEIRDEEIILVDIGSHDRVY</sequence>